<evidence type="ECO:0000256" key="3">
    <source>
        <dbReference type="ARBA" id="ARBA00022723"/>
    </source>
</evidence>
<dbReference type="Proteomes" id="UP000041254">
    <property type="component" value="Unassembled WGS sequence"/>
</dbReference>
<dbReference type="InterPro" id="IPR000571">
    <property type="entry name" value="Znf_CCCH"/>
</dbReference>
<dbReference type="SUPFAM" id="SSF54928">
    <property type="entry name" value="RNA-binding domain, RBD"/>
    <property type="match status" value="1"/>
</dbReference>
<dbReference type="AlphaFoldDB" id="A0A0G4EQP5"/>
<evidence type="ECO:0000256" key="10">
    <source>
        <dbReference type="ARBA" id="ARBA00023242"/>
    </source>
</evidence>
<dbReference type="InterPro" id="IPR000504">
    <property type="entry name" value="RRM_dom"/>
</dbReference>
<dbReference type="PROSITE" id="PS50103">
    <property type="entry name" value="ZF_C3H1"/>
    <property type="match status" value="2"/>
</dbReference>
<dbReference type="FunCoup" id="A0A0G4EQP5">
    <property type="interactions" value="391"/>
</dbReference>
<dbReference type="GO" id="GO:0008270">
    <property type="term" value="F:zinc ion binding"/>
    <property type="evidence" value="ECO:0007669"/>
    <property type="project" value="UniProtKB-KW"/>
</dbReference>
<dbReference type="InterPro" id="IPR012677">
    <property type="entry name" value="Nucleotide-bd_a/b_plait_sf"/>
</dbReference>
<feature type="zinc finger region" description="C3H1-type" evidence="12">
    <location>
        <begin position="149"/>
        <end position="176"/>
    </location>
</feature>
<keyword evidence="10" id="KW-0539">Nucleus</keyword>
<evidence type="ECO:0000256" key="1">
    <source>
        <dbReference type="ARBA" id="ARBA00004123"/>
    </source>
</evidence>
<proteinExistence type="predicted"/>
<feature type="domain" description="RRM" evidence="14">
    <location>
        <begin position="64"/>
        <end position="147"/>
    </location>
</feature>
<dbReference type="OrthoDB" id="423462at2759"/>
<keyword evidence="5 12" id="KW-0863">Zinc-finger</keyword>
<keyword evidence="8" id="KW-0238">DNA-binding</keyword>
<dbReference type="Gene3D" id="3.30.70.330">
    <property type="match status" value="1"/>
</dbReference>
<evidence type="ECO:0000256" key="11">
    <source>
        <dbReference type="PROSITE-ProRule" id="PRU00176"/>
    </source>
</evidence>
<evidence type="ECO:0000313" key="17">
    <source>
        <dbReference type="Proteomes" id="UP000041254"/>
    </source>
</evidence>
<evidence type="ECO:0000256" key="2">
    <source>
        <dbReference type="ARBA" id="ARBA00022664"/>
    </source>
</evidence>
<evidence type="ECO:0000259" key="15">
    <source>
        <dbReference type="PROSITE" id="PS50103"/>
    </source>
</evidence>
<evidence type="ECO:0000256" key="5">
    <source>
        <dbReference type="ARBA" id="ARBA00022771"/>
    </source>
</evidence>
<keyword evidence="17" id="KW-1185">Reference proteome</keyword>
<accession>A0A0G4EQP5</accession>
<evidence type="ECO:0000256" key="12">
    <source>
        <dbReference type="PROSITE-ProRule" id="PRU00723"/>
    </source>
</evidence>
<dbReference type="PROSITE" id="PS50102">
    <property type="entry name" value="RRM"/>
    <property type="match status" value="1"/>
</dbReference>
<name>A0A0G4EQP5_VITBC</name>
<keyword evidence="9" id="KW-0508">mRNA splicing</keyword>
<dbReference type="GO" id="GO:0000398">
    <property type="term" value="P:mRNA splicing, via spliceosome"/>
    <property type="evidence" value="ECO:0007669"/>
    <property type="project" value="InterPro"/>
</dbReference>
<dbReference type="PhylomeDB" id="A0A0G4EQP5"/>
<dbReference type="FunFam" id="3.30.70.330:FF:000122">
    <property type="entry name" value="Splicing factor U2AF small subunit"/>
    <property type="match status" value="1"/>
</dbReference>
<organism evidence="16 17">
    <name type="scientific">Vitrella brassicaformis (strain CCMP3155)</name>
    <dbReference type="NCBI Taxonomy" id="1169540"/>
    <lineage>
        <taxon>Eukaryota</taxon>
        <taxon>Sar</taxon>
        <taxon>Alveolata</taxon>
        <taxon>Colpodellida</taxon>
        <taxon>Vitrellaceae</taxon>
        <taxon>Vitrella</taxon>
    </lineage>
</organism>
<dbReference type="InterPro" id="IPR003954">
    <property type="entry name" value="RRM_euk-type"/>
</dbReference>
<feature type="region of interest" description="Disordered" evidence="13">
    <location>
        <begin position="191"/>
        <end position="317"/>
    </location>
</feature>
<dbReference type="VEuPathDB" id="CryptoDB:Vbra_12733"/>
<feature type="compositionally biased region" description="Basic and acidic residues" evidence="13">
    <location>
        <begin position="303"/>
        <end position="317"/>
    </location>
</feature>
<dbReference type="InParanoid" id="A0A0G4EQP5"/>
<dbReference type="EMBL" id="CDMY01000292">
    <property type="protein sequence ID" value="CEL99956.1"/>
    <property type="molecule type" value="Genomic_DNA"/>
</dbReference>
<evidence type="ECO:0000256" key="8">
    <source>
        <dbReference type="ARBA" id="ARBA00023125"/>
    </source>
</evidence>
<evidence type="ECO:0000256" key="7">
    <source>
        <dbReference type="ARBA" id="ARBA00022884"/>
    </source>
</evidence>
<keyword evidence="3 12" id="KW-0479">Metal-binding</keyword>
<reference evidence="16 17" key="1">
    <citation type="submission" date="2014-11" db="EMBL/GenBank/DDBJ databases">
        <authorList>
            <person name="Zhu J."/>
            <person name="Qi W."/>
            <person name="Song R."/>
        </authorList>
    </citation>
    <scope>NUCLEOTIDE SEQUENCE [LARGE SCALE GENOMIC DNA]</scope>
</reference>
<feature type="zinc finger region" description="C3H1-type" evidence="12">
    <location>
        <begin position="12"/>
        <end position="40"/>
    </location>
</feature>
<feature type="domain" description="C3H1-type" evidence="15">
    <location>
        <begin position="149"/>
        <end position="176"/>
    </location>
</feature>
<keyword evidence="7 11" id="KW-0694">RNA-binding</keyword>
<gene>
    <name evidence="16" type="ORF">Vbra_12733</name>
</gene>
<dbReference type="CDD" id="cd12287">
    <property type="entry name" value="RRM_U2AF35_like"/>
    <property type="match status" value="1"/>
</dbReference>
<comment type="subcellular location">
    <subcellularLocation>
        <location evidence="1">Nucleus</location>
    </subcellularLocation>
</comment>
<evidence type="ECO:0000256" key="13">
    <source>
        <dbReference type="SAM" id="MobiDB-lite"/>
    </source>
</evidence>
<dbReference type="InterPro" id="IPR036855">
    <property type="entry name" value="Znf_CCCH_sf"/>
</dbReference>
<evidence type="ECO:0000259" key="14">
    <source>
        <dbReference type="PROSITE" id="PS50102"/>
    </source>
</evidence>
<dbReference type="PANTHER" id="PTHR12620">
    <property type="entry name" value="U2 SNRNP AUXILIARY FACTOR, SMALL SUBUNIT"/>
    <property type="match status" value="1"/>
</dbReference>
<keyword evidence="2" id="KW-0507">mRNA processing</keyword>
<evidence type="ECO:0000313" key="16">
    <source>
        <dbReference type="EMBL" id="CEL99956.1"/>
    </source>
</evidence>
<dbReference type="Pfam" id="PF00076">
    <property type="entry name" value="RRM_1"/>
    <property type="match status" value="1"/>
</dbReference>
<dbReference type="InterPro" id="IPR009145">
    <property type="entry name" value="U2AF_small"/>
</dbReference>
<dbReference type="SUPFAM" id="SSF90229">
    <property type="entry name" value="CCCH zinc finger"/>
    <property type="match status" value="1"/>
</dbReference>
<dbReference type="OMA" id="NPPMAVA"/>
<feature type="compositionally biased region" description="Basic and acidic residues" evidence="13">
    <location>
        <begin position="191"/>
        <end position="292"/>
    </location>
</feature>
<dbReference type="STRING" id="1169540.A0A0G4EQP5"/>
<dbReference type="InterPro" id="IPR035979">
    <property type="entry name" value="RBD_domain_sf"/>
</dbReference>
<dbReference type="SMART" id="SM00356">
    <property type="entry name" value="ZnF_C3H1"/>
    <property type="match status" value="2"/>
</dbReference>
<dbReference type="Pfam" id="PF00642">
    <property type="entry name" value="zf-CCCH"/>
    <property type="match status" value="2"/>
</dbReference>
<evidence type="ECO:0000256" key="4">
    <source>
        <dbReference type="ARBA" id="ARBA00022737"/>
    </source>
</evidence>
<dbReference type="PRINTS" id="PR01848">
    <property type="entry name" value="U2AUXFACTOR"/>
</dbReference>
<protein>
    <submittedName>
        <fullName evidence="16">Uncharacterized protein</fullName>
    </submittedName>
</protein>
<sequence>MAERLARIIGTEEDRVNCPFYWKIGACRHGDQCSRAHYKPTASQTLVLRHMYQNPPVALAIAEGQQVTDDLADQAQDHFEAFYEEVFAELANYGEIEEMTVCDNIGDHMIGNVYIKYVNEDDADKALKGLTGRFYAGKAITAEFCPVTDFREARCRQFVEGQCTRGGYCNFMHTKHVPRSLKRKLFKQMYEDHPDYRKPADTRDSRDNRDNNRDREAPQQRSRSRERYRDRDRDRDRRDDRRGGYNDSRGYRDSRGGGDRYNRDRQNGDTYREKSSQERRAMVEQWNREREGGVGGGGGATEDDYRARARQTSEERRAMVAKWNRERDEVTVKHEDGVNGTR</sequence>
<dbReference type="SMART" id="SM00361">
    <property type="entry name" value="RRM_1"/>
    <property type="match status" value="1"/>
</dbReference>
<dbReference type="GO" id="GO:0003723">
    <property type="term" value="F:RNA binding"/>
    <property type="evidence" value="ECO:0007669"/>
    <property type="project" value="UniProtKB-UniRule"/>
</dbReference>
<keyword evidence="6 12" id="KW-0862">Zinc</keyword>
<keyword evidence="4" id="KW-0677">Repeat</keyword>
<evidence type="ECO:0000256" key="9">
    <source>
        <dbReference type="ARBA" id="ARBA00023187"/>
    </source>
</evidence>
<evidence type="ECO:0000256" key="6">
    <source>
        <dbReference type="ARBA" id="ARBA00022833"/>
    </source>
</evidence>
<dbReference type="GO" id="GO:0089701">
    <property type="term" value="C:U2AF complex"/>
    <property type="evidence" value="ECO:0007669"/>
    <property type="project" value="InterPro"/>
</dbReference>
<dbReference type="GO" id="GO:0003677">
    <property type="term" value="F:DNA binding"/>
    <property type="evidence" value="ECO:0007669"/>
    <property type="project" value="UniProtKB-KW"/>
</dbReference>
<feature type="domain" description="C3H1-type" evidence="15">
    <location>
        <begin position="12"/>
        <end position="40"/>
    </location>
</feature>